<dbReference type="Proteomes" id="UP000030686">
    <property type="component" value="Unassembled WGS sequence"/>
</dbReference>
<dbReference type="EMBL" id="HG792019">
    <property type="protein sequence ID" value="CDM36444.1"/>
    <property type="molecule type" value="Genomic_DNA"/>
</dbReference>
<dbReference type="STRING" id="1365484.W6QQT9"/>
<evidence type="ECO:0000313" key="2">
    <source>
        <dbReference type="Proteomes" id="UP000030686"/>
    </source>
</evidence>
<reference evidence="1" key="1">
    <citation type="journal article" date="2014" name="Nat. Commun.">
        <title>Multiple recent horizontal transfers of a large genomic region in cheese making fungi.</title>
        <authorList>
            <person name="Cheeseman K."/>
            <person name="Ropars J."/>
            <person name="Renault P."/>
            <person name="Dupont J."/>
            <person name="Gouzy J."/>
            <person name="Branca A."/>
            <person name="Abraham A.L."/>
            <person name="Ceppi M."/>
            <person name="Conseiller E."/>
            <person name="Debuchy R."/>
            <person name="Malagnac F."/>
            <person name="Goarin A."/>
            <person name="Silar P."/>
            <person name="Lacoste S."/>
            <person name="Sallet E."/>
            <person name="Bensimon A."/>
            <person name="Giraud T."/>
            <person name="Brygoo Y."/>
        </authorList>
    </citation>
    <scope>NUCLEOTIDE SEQUENCE [LARGE SCALE GENOMIC DNA]</scope>
    <source>
        <strain evidence="1">FM164</strain>
    </source>
</reference>
<organism evidence="1 2">
    <name type="scientific">Penicillium roqueforti (strain FM164)</name>
    <dbReference type="NCBI Taxonomy" id="1365484"/>
    <lineage>
        <taxon>Eukaryota</taxon>
        <taxon>Fungi</taxon>
        <taxon>Dikarya</taxon>
        <taxon>Ascomycota</taxon>
        <taxon>Pezizomycotina</taxon>
        <taxon>Eurotiomycetes</taxon>
        <taxon>Eurotiomycetidae</taxon>
        <taxon>Eurotiales</taxon>
        <taxon>Aspergillaceae</taxon>
        <taxon>Penicillium</taxon>
    </lineage>
</organism>
<gene>
    <name evidence="1" type="ORF">PROQFM164_S05g000277</name>
</gene>
<name>W6QQT9_PENRF</name>
<keyword evidence="2" id="KW-1185">Reference proteome</keyword>
<proteinExistence type="predicted"/>
<evidence type="ECO:0000313" key="1">
    <source>
        <dbReference type="EMBL" id="CDM36444.1"/>
    </source>
</evidence>
<dbReference type="AlphaFoldDB" id="W6QQT9"/>
<sequence length="91" mass="10541">MAIRSMYHGDLRYWIKRLIPEIYGVRGTYYAIHHWYRPGQWDGLLLKAASGGDSSQPEKMIKIGNLHVLTLVGDGEYLPRRKSVDVNWIVL</sequence>
<protein>
    <submittedName>
        <fullName evidence="1">Uncharacterized protein</fullName>
    </submittedName>
</protein>
<accession>W6QQT9</accession>
<dbReference type="OrthoDB" id="2157530at2759"/>